<dbReference type="Pfam" id="PF23201">
    <property type="entry name" value="DUF7062"/>
    <property type="match status" value="1"/>
</dbReference>
<reference evidence="4 5" key="1">
    <citation type="submission" date="2018-11" db="EMBL/GenBank/DDBJ databases">
        <authorList>
            <consortium name="Pathogen Informatics"/>
        </authorList>
    </citation>
    <scope>NUCLEOTIDE SEQUENCE [LARGE SCALE GENOMIC DNA]</scope>
    <source>
        <strain>Denwood</strain>
        <strain evidence="5">Zambia</strain>
    </source>
</reference>
<dbReference type="InterPro" id="IPR055490">
    <property type="entry name" value="DUF7062"/>
</dbReference>
<feature type="domain" description="NOMO sixth transthyretin-like" evidence="2">
    <location>
        <begin position="1"/>
        <end position="119"/>
    </location>
</feature>
<dbReference type="InterPro" id="IPR051417">
    <property type="entry name" value="SDr/BOS_complex"/>
</dbReference>
<proteinExistence type="predicted"/>
<keyword evidence="1" id="KW-0732">Signal</keyword>
<organism evidence="4 5">
    <name type="scientific">Schistosoma mattheei</name>
    <dbReference type="NCBI Taxonomy" id="31246"/>
    <lineage>
        <taxon>Eukaryota</taxon>
        <taxon>Metazoa</taxon>
        <taxon>Spiralia</taxon>
        <taxon>Lophotrochozoa</taxon>
        <taxon>Platyhelminthes</taxon>
        <taxon>Trematoda</taxon>
        <taxon>Digenea</taxon>
        <taxon>Strigeidida</taxon>
        <taxon>Schistosomatoidea</taxon>
        <taxon>Schistosomatidae</taxon>
        <taxon>Schistosoma</taxon>
    </lineage>
</organism>
<evidence type="ECO:0000256" key="1">
    <source>
        <dbReference type="ARBA" id="ARBA00022729"/>
    </source>
</evidence>
<dbReference type="AlphaFoldDB" id="A0A3P8F2H3"/>
<dbReference type="InterPro" id="IPR056188">
    <property type="entry name" value="NOMO_6th"/>
</dbReference>
<dbReference type="SUPFAM" id="SSF49464">
    <property type="entry name" value="Carboxypeptidase regulatory domain-like"/>
    <property type="match status" value="1"/>
</dbReference>
<sequence>MFGRINCLLPCSYYKTPVYAQLTSLHSNTIQPKIYEFIPSKTNLHVAFFKAEEMLPGDYAIQVVFYMGSSLTTINSWCWGHHEKTDSGEFQPIESSKRILHIRSDDLHYDNESALDFRQTGFLIPVQFELPNYVTRVPTVLLFASNYVKENNTTVKSSIVWNLTKTCNRICLPSPEKVYKISLSSTCTRVRLLQATEINPSKDCHLTLNSSARIRIGVEELPVVIHLKLDEVAAKFFDDLKEVFDSPYSFQIEDFTSNTSVTPRSKLVETFWSKSSQNIESVSATGVFWLNIRNTIRVTPKSLNLKQNHMVHLITYPSSQDINLQSDSEQQQKQIDDISCSLTIPIVNPSKSTVNDVHSLCLSLFVGQNVEFSLTISVNLRGRIDPPTERVNIELFKKLPQMSEKSPTSVEHDHLLLPVNSESELVTKTEKETNSSEPIAVTQSDSQGLFSFNALPLTDYEVFNSKSIFEVSKMYQILLSKAGYKFDIINKTDVKHQLTGFDWYVKSTRLSLVEVFVYNYPVSEDSRQPLPAVLISIIGEGHRANHLTNDEGVVRFVGLSPGQYYVRPMMKEYSFTVKSPDQSESGQAIPVQVEEGKSAVIILSALRIAFSASGVVTSLAGIPESGVLVEASWLPGTQNTIHNDLLHLKSNSNMTCQLRYDQINIIPREQSVTDSNGNFRIRGLMPGWFNKSFFHSPSRFVVKCVHFTHNVPLEATTGTGVHKLIPEVIDVITLFNY</sequence>
<dbReference type="PANTHER" id="PTHR23303:SF14">
    <property type="entry name" value="BOS COMPLEX SUBUNIT NOMO1-RELATED"/>
    <property type="match status" value="1"/>
</dbReference>
<dbReference type="Proteomes" id="UP000269396">
    <property type="component" value="Unassembled WGS sequence"/>
</dbReference>
<dbReference type="GO" id="GO:0005789">
    <property type="term" value="C:endoplasmic reticulum membrane"/>
    <property type="evidence" value="ECO:0007669"/>
    <property type="project" value="TreeGrafter"/>
</dbReference>
<dbReference type="EMBL" id="UZAL01032121">
    <property type="protein sequence ID" value="VDP60100.1"/>
    <property type="molecule type" value="Genomic_DNA"/>
</dbReference>
<evidence type="ECO:0000313" key="4">
    <source>
        <dbReference type="EMBL" id="VDP60100.1"/>
    </source>
</evidence>
<dbReference type="PANTHER" id="PTHR23303">
    <property type="entry name" value="CARBOXYPEPTIDASE REGULATORY REGION-CONTAINING"/>
    <property type="match status" value="1"/>
</dbReference>
<accession>A0A3P8F2H3</accession>
<gene>
    <name evidence="4" type="ORF">SMTD_LOCUS12113</name>
</gene>
<keyword evidence="5" id="KW-1185">Reference proteome</keyword>
<name>A0A3P8F2H3_9TREM</name>
<feature type="domain" description="DUF7062" evidence="3">
    <location>
        <begin position="120"/>
        <end position="219"/>
    </location>
</feature>
<dbReference type="InterPro" id="IPR008969">
    <property type="entry name" value="CarboxyPept-like_regulatory"/>
</dbReference>
<evidence type="ECO:0000313" key="5">
    <source>
        <dbReference type="Proteomes" id="UP000269396"/>
    </source>
</evidence>
<evidence type="ECO:0000259" key="3">
    <source>
        <dbReference type="Pfam" id="PF23201"/>
    </source>
</evidence>
<protein>
    <submittedName>
        <fullName evidence="4">Uncharacterized protein</fullName>
    </submittedName>
</protein>
<evidence type="ECO:0000259" key="2">
    <source>
        <dbReference type="Pfam" id="PF23196"/>
    </source>
</evidence>
<dbReference type="Pfam" id="PF23196">
    <property type="entry name" value="NOMO_6th"/>
    <property type="match status" value="1"/>
</dbReference>